<dbReference type="EMBL" id="CP029803">
    <property type="protein sequence ID" value="AWT58928.1"/>
    <property type="molecule type" value="Genomic_DNA"/>
</dbReference>
<evidence type="ECO:0000313" key="7">
    <source>
        <dbReference type="EMBL" id="AWT58928.1"/>
    </source>
</evidence>
<evidence type="ECO:0000256" key="4">
    <source>
        <dbReference type="ARBA" id="ARBA00023002"/>
    </source>
</evidence>
<dbReference type="GO" id="GO:0008743">
    <property type="term" value="F:L-threonine 3-dehydrogenase activity"/>
    <property type="evidence" value="ECO:0007669"/>
    <property type="project" value="UniProtKB-EC"/>
</dbReference>
<sequence length="354" mass="38353">MRSPQHPQVPKTMLAAEVYEPRRVRVHQVPVPKLGPDDALLRIQVCGICGSDVHRYLMDAYGSRFRYPLNSGHEFAAQVVSVGERVTNISPDQRVTGHPQWVQFGGAFAEYVLIPEADRNLISVDGSGKANKYSVIEPDLVTLIEPLTVALQALDRSEEIISKDVKSLPKLVIVGSGTIGLSVLLAAQTRGYNHIVVSEPSPLRREIAESIGAITVDPSGPEGVDRLRSAVSKCPGKAGEGADMVFECAGTADSVVQAVEISALQSQLIMVALTRTNLGIDVIKVVTKKLTVKGTIGAPLHKYAMEAARILSSRNKDAAKLITHRFPLEDAEKAFELACDPHRCCKVLVETLNR</sequence>
<dbReference type="Pfam" id="PF16912">
    <property type="entry name" value="Glu_dehyd_C"/>
    <property type="match status" value="1"/>
</dbReference>
<dbReference type="PANTHER" id="PTHR43401">
    <property type="entry name" value="L-THREONINE 3-DEHYDROGENASE"/>
    <property type="match status" value="1"/>
</dbReference>
<dbReference type="PANTHER" id="PTHR43401:SF2">
    <property type="entry name" value="L-THREONINE 3-DEHYDROGENASE"/>
    <property type="match status" value="1"/>
</dbReference>
<gene>
    <name evidence="7" type="primary">tdh_1</name>
    <name evidence="7" type="ORF">DF168_00100</name>
</gene>
<dbReference type="Pfam" id="PF08240">
    <property type="entry name" value="ADH_N"/>
    <property type="match status" value="1"/>
</dbReference>
<dbReference type="InterPro" id="IPR036291">
    <property type="entry name" value="NAD(P)-bd_dom_sf"/>
</dbReference>
<dbReference type="SUPFAM" id="SSF51735">
    <property type="entry name" value="NAD(P)-binding Rossmann-fold domains"/>
    <property type="match status" value="1"/>
</dbReference>
<reference evidence="7 8" key="1">
    <citation type="submission" date="2018-06" db="EMBL/GenBank/DDBJ databases">
        <title>Draft Genome Sequence of a Novel Marine Bacterium Related to the Verrucomicrobia.</title>
        <authorList>
            <person name="Vosseberg J."/>
            <person name="Martijn J."/>
            <person name="Ettema T.J.G."/>
        </authorList>
    </citation>
    <scope>NUCLEOTIDE SEQUENCE [LARGE SCALE GENOMIC DNA]</scope>
    <source>
        <strain evidence="7">TARA_B100001123</strain>
    </source>
</reference>
<proteinExistence type="predicted"/>
<dbReference type="Proteomes" id="UP000247465">
    <property type="component" value="Chromosome"/>
</dbReference>
<accession>A0A2Z4ADF6</accession>
<dbReference type="InterPro" id="IPR013154">
    <property type="entry name" value="ADH-like_N"/>
</dbReference>
<evidence type="ECO:0000256" key="2">
    <source>
        <dbReference type="ARBA" id="ARBA00022723"/>
    </source>
</evidence>
<evidence type="ECO:0000256" key="3">
    <source>
        <dbReference type="ARBA" id="ARBA00022833"/>
    </source>
</evidence>
<evidence type="ECO:0000256" key="1">
    <source>
        <dbReference type="ARBA" id="ARBA00001947"/>
    </source>
</evidence>
<dbReference type="InterPro" id="IPR031640">
    <property type="entry name" value="Glu_dehyd_C"/>
</dbReference>
<dbReference type="KEGG" id="mtar:DF168_00100"/>
<dbReference type="EC" id="1.1.1.103" evidence="7"/>
<dbReference type="Gene3D" id="3.40.50.720">
    <property type="entry name" value="NAD(P)-binding Rossmann-like Domain"/>
    <property type="match status" value="1"/>
</dbReference>
<dbReference type="SUPFAM" id="SSF50129">
    <property type="entry name" value="GroES-like"/>
    <property type="match status" value="1"/>
</dbReference>
<feature type="domain" description="Glucose dehydrogenase C-terminal" evidence="6">
    <location>
        <begin position="141"/>
        <end position="337"/>
    </location>
</feature>
<organism evidence="7 8">
    <name type="scientific">Candidatus Moanibacter tarae</name>
    <dbReference type="NCBI Taxonomy" id="2200854"/>
    <lineage>
        <taxon>Bacteria</taxon>
        <taxon>Pseudomonadati</taxon>
        <taxon>Verrucomicrobiota</taxon>
        <taxon>Opitutia</taxon>
        <taxon>Puniceicoccales</taxon>
        <taxon>Puniceicoccales incertae sedis</taxon>
        <taxon>Candidatus Moanibacter</taxon>
    </lineage>
</organism>
<keyword evidence="4 7" id="KW-0560">Oxidoreductase</keyword>
<dbReference type="GO" id="GO:0046872">
    <property type="term" value="F:metal ion binding"/>
    <property type="evidence" value="ECO:0007669"/>
    <property type="project" value="UniProtKB-KW"/>
</dbReference>
<dbReference type="InterPro" id="IPR011032">
    <property type="entry name" value="GroES-like_sf"/>
</dbReference>
<comment type="cofactor">
    <cofactor evidence="1">
        <name>Zn(2+)</name>
        <dbReference type="ChEBI" id="CHEBI:29105"/>
    </cofactor>
</comment>
<feature type="domain" description="Alcohol dehydrogenase-like N-terminal" evidence="5">
    <location>
        <begin position="35"/>
        <end position="117"/>
    </location>
</feature>
<evidence type="ECO:0000313" key="8">
    <source>
        <dbReference type="Proteomes" id="UP000247465"/>
    </source>
</evidence>
<evidence type="ECO:0000259" key="5">
    <source>
        <dbReference type="Pfam" id="PF08240"/>
    </source>
</evidence>
<protein>
    <submittedName>
        <fullName evidence="7">L-threonine 3-dehydrogenase</fullName>
        <ecNumber evidence="7">1.1.1.103</ecNumber>
    </submittedName>
</protein>
<name>A0A2Z4ADF6_9BACT</name>
<keyword evidence="3" id="KW-0862">Zinc</keyword>
<dbReference type="InterPro" id="IPR050129">
    <property type="entry name" value="Zn_alcohol_dh"/>
</dbReference>
<evidence type="ECO:0000259" key="6">
    <source>
        <dbReference type="Pfam" id="PF16912"/>
    </source>
</evidence>
<keyword evidence="2" id="KW-0479">Metal-binding</keyword>
<dbReference type="Gene3D" id="3.90.180.10">
    <property type="entry name" value="Medium-chain alcohol dehydrogenases, catalytic domain"/>
    <property type="match status" value="2"/>
</dbReference>
<dbReference type="AlphaFoldDB" id="A0A2Z4ADF6"/>